<name>A0A3B0V0U0_9ZZZZ</name>
<reference evidence="4" key="1">
    <citation type="submission" date="2018-06" db="EMBL/GenBank/DDBJ databases">
        <authorList>
            <person name="Zhirakovskaya E."/>
        </authorList>
    </citation>
    <scope>NUCLEOTIDE SEQUENCE</scope>
</reference>
<dbReference type="PANTHER" id="PTHR10655:SF17">
    <property type="entry name" value="LYSOPHOSPHOLIPASE-LIKE PROTEIN 1"/>
    <property type="match status" value="1"/>
</dbReference>
<dbReference type="Gene3D" id="3.40.50.1820">
    <property type="entry name" value="alpha/beta hydrolase"/>
    <property type="match status" value="1"/>
</dbReference>
<evidence type="ECO:0000259" key="3">
    <source>
        <dbReference type="Pfam" id="PF02230"/>
    </source>
</evidence>
<dbReference type="GO" id="GO:0016787">
    <property type="term" value="F:hydrolase activity"/>
    <property type="evidence" value="ECO:0007669"/>
    <property type="project" value="UniProtKB-KW"/>
</dbReference>
<dbReference type="Pfam" id="PF02230">
    <property type="entry name" value="Abhydrolase_2"/>
    <property type="match status" value="1"/>
</dbReference>
<gene>
    <name evidence="4" type="ORF">MNBD_CHLOROFLEXI01-4734</name>
</gene>
<feature type="domain" description="Phospholipase/carboxylesterase/thioesterase" evidence="3">
    <location>
        <begin position="22"/>
        <end position="215"/>
    </location>
</feature>
<evidence type="ECO:0000256" key="1">
    <source>
        <dbReference type="ARBA" id="ARBA00006499"/>
    </source>
</evidence>
<dbReference type="InterPro" id="IPR003140">
    <property type="entry name" value="PLipase/COase/thioEstase"/>
</dbReference>
<sequence length="223" mass="24811">MSNQKPILVDSETAVLPHRVLQPKTAGPHPTVLMIHGRWGTEDVMSIFRQTIPEEWLIVAPRGIVQEENGRFSWHPRQQDEWPTLAMFETAVATIIQFIYSLPSLYNADLNQIYLMGFSQGAATSLATAIHDPELVKGIASLVGFMPREAAVAIETARLAELPVFMAAGTKDERIPLSIARESGKAVRAAGAFLEYREYETGHKLNGAGMRDLKQWWGERATD</sequence>
<dbReference type="InterPro" id="IPR029058">
    <property type="entry name" value="AB_hydrolase_fold"/>
</dbReference>
<organism evidence="4">
    <name type="scientific">hydrothermal vent metagenome</name>
    <dbReference type="NCBI Taxonomy" id="652676"/>
    <lineage>
        <taxon>unclassified sequences</taxon>
        <taxon>metagenomes</taxon>
        <taxon>ecological metagenomes</taxon>
    </lineage>
</organism>
<dbReference type="PANTHER" id="PTHR10655">
    <property type="entry name" value="LYSOPHOSPHOLIPASE-RELATED"/>
    <property type="match status" value="1"/>
</dbReference>
<dbReference type="AlphaFoldDB" id="A0A3B0V0U0"/>
<evidence type="ECO:0000313" key="4">
    <source>
        <dbReference type="EMBL" id="VAW31417.1"/>
    </source>
</evidence>
<dbReference type="InterPro" id="IPR050565">
    <property type="entry name" value="LYPA1-2/EST-like"/>
</dbReference>
<dbReference type="SUPFAM" id="SSF53474">
    <property type="entry name" value="alpha/beta-Hydrolases"/>
    <property type="match status" value="1"/>
</dbReference>
<keyword evidence="2" id="KW-0378">Hydrolase</keyword>
<proteinExistence type="inferred from homology"/>
<comment type="similarity">
    <text evidence="1">Belongs to the AB hydrolase superfamily. AB hydrolase 2 family.</text>
</comment>
<evidence type="ECO:0000256" key="2">
    <source>
        <dbReference type="ARBA" id="ARBA00022801"/>
    </source>
</evidence>
<protein>
    <recommendedName>
        <fullName evidence="3">Phospholipase/carboxylesterase/thioesterase domain-containing protein</fullName>
    </recommendedName>
</protein>
<dbReference type="EMBL" id="UOEU01000218">
    <property type="protein sequence ID" value="VAW31417.1"/>
    <property type="molecule type" value="Genomic_DNA"/>
</dbReference>
<accession>A0A3B0V0U0</accession>